<dbReference type="InterPro" id="IPR039011">
    <property type="entry name" value="IRS"/>
</dbReference>
<dbReference type="SUPFAM" id="SSF50729">
    <property type="entry name" value="PH domain-like"/>
    <property type="match status" value="2"/>
</dbReference>
<dbReference type="GO" id="GO:0005886">
    <property type="term" value="C:plasma membrane"/>
    <property type="evidence" value="ECO:0007669"/>
    <property type="project" value="TreeGrafter"/>
</dbReference>
<gene>
    <name evidence="5" type="primary">LOC116950105</name>
</gene>
<dbReference type="PANTHER" id="PTHR10614:SF8">
    <property type="entry name" value="INSULIN RECEPTOR SUBSTRATE 3"/>
    <property type="match status" value="1"/>
</dbReference>
<protein>
    <submittedName>
        <fullName evidence="5">Insulin receptor substrate 2-like isoform X1</fullName>
    </submittedName>
</protein>
<dbReference type="InterPro" id="IPR011993">
    <property type="entry name" value="PH-like_dom_sf"/>
</dbReference>
<dbReference type="Proteomes" id="UP001318040">
    <property type="component" value="Chromosome 38"/>
</dbReference>
<keyword evidence="4" id="KW-1185">Reference proteome</keyword>
<feature type="region of interest" description="Disordered" evidence="2">
    <location>
        <begin position="330"/>
        <end position="368"/>
    </location>
</feature>
<proteinExistence type="predicted"/>
<organism evidence="4 5">
    <name type="scientific">Petromyzon marinus</name>
    <name type="common">Sea lamprey</name>
    <dbReference type="NCBI Taxonomy" id="7757"/>
    <lineage>
        <taxon>Eukaryota</taxon>
        <taxon>Metazoa</taxon>
        <taxon>Chordata</taxon>
        <taxon>Craniata</taxon>
        <taxon>Vertebrata</taxon>
        <taxon>Cyclostomata</taxon>
        <taxon>Hyperoartia</taxon>
        <taxon>Petromyzontiformes</taxon>
        <taxon>Petromyzontidae</taxon>
        <taxon>Petromyzon</taxon>
    </lineage>
</organism>
<dbReference type="SMART" id="SM00233">
    <property type="entry name" value="PH"/>
    <property type="match status" value="1"/>
</dbReference>
<dbReference type="GO" id="GO:0043548">
    <property type="term" value="F:phosphatidylinositol 3-kinase binding"/>
    <property type="evidence" value="ECO:0007669"/>
    <property type="project" value="TreeGrafter"/>
</dbReference>
<reference evidence="5" key="1">
    <citation type="submission" date="2025-08" db="UniProtKB">
        <authorList>
            <consortium name="RefSeq"/>
        </authorList>
    </citation>
    <scope>IDENTIFICATION</scope>
    <source>
        <tissue evidence="5">Sperm</tissue>
    </source>
</reference>
<feature type="compositionally biased region" description="Low complexity" evidence="2">
    <location>
        <begin position="338"/>
        <end position="354"/>
    </location>
</feature>
<dbReference type="AlphaFoldDB" id="A0AAJ7TSU6"/>
<dbReference type="GO" id="GO:0008286">
    <property type="term" value="P:insulin receptor signaling pathway"/>
    <property type="evidence" value="ECO:0007669"/>
    <property type="project" value="InterPro"/>
</dbReference>
<dbReference type="GO" id="GO:0005158">
    <property type="term" value="F:insulin receptor binding"/>
    <property type="evidence" value="ECO:0007669"/>
    <property type="project" value="InterPro"/>
</dbReference>
<dbReference type="PANTHER" id="PTHR10614">
    <property type="entry name" value="INSULIN RECEPTOR SUBSTRATE"/>
    <property type="match status" value="1"/>
</dbReference>
<dbReference type="PROSITE" id="PS50003">
    <property type="entry name" value="PH_DOMAIN"/>
    <property type="match status" value="1"/>
</dbReference>
<accession>A0AAJ7TSU6</accession>
<evidence type="ECO:0000259" key="3">
    <source>
        <dbReference type="PROSITE" id="PS50003"/>
    </source>
</evidence>
<evidence type="ECO:0000256" key="2">
    <source>
        <dbReference type="SAM" id="MobiDB-lite"/>
    </source>
</evidence>
<dbReference type="Gene3D" id="2.30.29.30">
    <property type="entry name" value="Pleckstrin-homology domain (PH domain)/Phosphotyrosine-binding domain (PTB)"/>
    <property type="match status" value="2"/>
</dbReference>
<feature type="region of interest" description="Disordered" evidence="2">
    <location>
        <begin position="1"/>
        <end position="41"/>
    </location>
</feature>
<dbReference type="GO" id="GO:0005829">
    <property type="term" value="C:cytosol"/>
    <property type="evidence" value="ECO:0007669"/>
    <property type="project" value="TreeGrafter"/>
</dbReference>
<dbReference type="SMART" id="SM00310">
    <property type="entry name" value="PTBI"/>
    <property type="match status" value="1"/>
</dbReference>
<evidence type="ECO:0000313" key="4">
    <source>
        <dbReference type="Proteomes" id="UP001318040"/>
    </source>
</evidence>
<dbReference type="RefSeq" id="XP_032823450.1">
    <property type="nucleotide sequence ID" value="XM_032967559.1"/>
</dbReference>
<keyword evidence="1" id="KW-0597">Phosphoprotein</keyword>
<dbReference type="KEGG" id="pmrn:116950105"/>
<dbReference type="InterPro" id="IPR001849">
    <property type="entry name" value="PH_domain"/>
</dbReference>
<evidence type="ECO:0000313" key="5">
    <source>
        <dbReference type="RefSeq" id="XP_032823450.1"/>
    </source>
</evidence>
<sequence>MSLPSSPSPPTTTSPPPTTSPPTTSPPSTSPPPTTPSPARGSWHVALYSDVEKSGYLTKRRSGHRRYFVLRGACHSARLECHDSRESWLGKGPPAKDAHERGARGPLARLARWPLAHLPGLRQRPRRVVPLCGLMHVVERSDERCPHGLALLTDSAYLALGAPDEAEQRAWLSALRALVAVDGAKLGGPWGALPAAPGGGGAGGGPGAHQRQQLLLLDAWQGELLSQDLGLTTLLAGPCRVFFYTEHLHYVSPARGPRTDATRVIVSLFCIKYFGHSDDCFFITLGNSSDLGPGQIWMRVEDDTMAAAIHHNLLLAVEELSLCRMWSRPQPPRPKLCSSASTARRRLGSSGLRGHAPPQRAPRELPGA</sequence>
<evidence type="ECO:0000256" key="1">
    <source>
        <dbReference type="ARBA" id="ARBA00022553"/>
    </source>
</evidence>
<dbReference type="Pfam" id="PF02174">
    <property type="entry name" value="IRS"/>
    <property type="match status" value="1"/>
</dbReference>
<dbReference type="InterPro" id="IPR002404">
    <property type="entry name" value="IRS_PTB"/>
</dbReference>
<name>A0AAJ7TSU6_PETMA</name>
<feature type="compositionally biased region" description="Pro residues" evidence="2">
    <location>
        <begin position="1"/>
        <end position="36"/>
    </location>
</feature>
<feature type="domain" description="PH" evidence="3">
    <location>
        <begin position="50"/>
        <end position="180"/>
    </location>
</feature>